<evidence type="ECO:0000256" key="1">
    <source>
        <dbReference type="ARBA" id="ARBA00009156"/>
    </source>
</evidence>
<dbReference type="Proteomes" id="UP000239735">
    <property type="component" value="Unassembled WGS sequence"/>
</dbReference>
<feature type="domain" description="Carbohydrate kinase FGGY N-terminal" evidence="11">
    <location>
        <begin position="3"/>
        <end position="247"/>
    </location>
</feature>
<evidence type="ECO:0000313" key="14">
    <source>
        <dbReference type="Proteomes" id="UP000239735"/>
    </source>
</evidence>
<comment type="catalytic activity">
    <reaction evidence="8 10">
        <text>D-xylulose + ATP = D-xylulose 5-phosphate + ADP + H(+)</text>
        <dbReference type="Rhea" id="RHEA:10964"/>
        <dbReference type="ChEBI" id="CHEBI:15378"/>
        <dbReference type="ChEBI" id="CHEBI:17140"/>
        <dbReference type="ChEBI" id="CHEBI:30616"/>
        <dbReference type="ChEBI" id="CHEBI:57737"/>
        <dbReference type="ChEBI" id="CHEBI:456216"/>
        <dbReference type="EC" id="2.7.1.17"/>
    </reaction>
</comment>
<evidence type="ECO:0000256" key="10">
    <source>
        <dbReference type="RuleBase" id="RU364073"/>
    </source>
</evidence>
<dbReference type="InterPro" id="IPR018485">
    <property type="entry name" value="FGGY_C"/>
</dbReference>
<keyword evidence="2 8" id="KW-0859">Xylose metabolism</keyword>
<feature type="active site" description="Proton acceptor" evidence="8">
    <location>
        <position position="240"/>
    </location>
</feature>
<organism evidence="13 14">
    <name type="scientific">Candidatus Sulfuritelmatomonas gaucii</name>
    <dbReference type="NCBI Taxonomy" id="2043161"/>
    <lineage>
        <taxon>Bacteria</taxon>
        <taxon>Pseudomonadati</taxon>
        <taxon>Acidobacteriota</taxon>
        <taxon>Terriglobia</taxon>
        <taxon>Terriglobales</taxon>
        <taxon>Acidobacteriaceae</taxon>
        <taxon>Candidatus Sulfuritelmatomonas</taxon>
    </lineage>
</organism>
<dbReference type="InterPro" id="IPR018483">
    <property type="entry name" value="Carb_kinase_FGGY_CS"/>
</dbReference>
<dbReference type="CDD" id="cd07808">
    <property type="entry name" value="ASKHA_NBD_FGGY_EcXK-like"/>
    <property type="match status" value="1"/>
</dbReference>
<evidence type="ECO:0000256" key="8">
    <source>
        <dbReference type="HAMAP-Rule" id="MF_02220"/>
    </source>
</evidence>
<name>A0A2N9L367_9BACT</name>
<keyword evidence="5 8" id="KW-0418">Kinase</keyword>
<dbReference type="PIRSF" id="PIRSF000538">
    <property type="entry name" value="GlpK"/>
    <property type="match status" value="1"/>
</dbReference>
<evidence type="ECO:0000256" key="5">
    <source>
        <dbReference type="ARBA" id="ARBA00022777"/>
    </source>
</evidence>
<dbReference type="EC" id="2.7.1.17" evidence="8 10"/>
<evidence type="ECO:0000256" key="9">
    <source>
        <dbReference type="RuleBase" id="RU003733"/>
    </source>
</evidence>
<evidence type="ECO:0000313" key="13">
    <source>
        <dbReference type="EMBL" id="SPE17777.1"/>
    </source>
</evidence>
<dbReference type="InterPro" id="IPR043129">
    <property type="entry name" value="ATPase_NBD"/>
</dbReference>
<dbReference type="InterPro" id="IPR000577">
    <property type="entry name" value="Carb_kinase_FGGY"/>
</dbReference>
<dbReference type="PANTHER" id="PTHR43095:SF5">
    <property type="entry name" value="XYLULOSE KINASE"/>
    <property type="match status" value="1"/>
</dbReference>
<evidence type="ECO:0000259" key="11">
    <source>
        <dbReference type="Pfam" id="PF00370"/>
    </source>
</evidence>
<dbReference type="InterPro" id="IPR018484">
    <property type="entry name" value="FGGY_N"/>
</dbReference>
<evidence type="ECO:0000256" key="2">
    <source>
        <dbReference type="ARBA" id="ARBA00022629"/>
    </source>
</evidence>
<reference evidence="14" key="1">
    <citation type="submission" date="2018-02" db="EMBL/GenBank/DDBJ databases">
        <authorList>
            <person name="Hausmann B."/>
        </authorList>
    </citation>
    <scope>NUCLEOTIDE SEQUENCE [LARGE SCALE GENOMIC DNA]</scope>
    <source>
        <strain evidence="14">Peat soil MAG SbA5</strain>
    </source>
</reference>
<keyword evidence="7 8" id="KW-0119">Carbohydrate metabolism</keyword>
<keyword evidence="4 8" id="KW-0547">Nucleotide-binding</keyword>
<evidence type="ECO:0000259" key="12">
    <source>
        <dbReference type="Pfam" id="PF02782"/>
    </source>
</evidence>
<dbReference type="OrthoDB" id="9805576at2"/>
<dbReference type="PANTHER" id="PTHR43095">
    <property type="entry name" value="SUGAR KINASE"/>
    <property type="match status" value="1"/>
</dbReference>
<comment type="similarity">
    <text evidence="1 8 9">Belongs to the FGGY kinase family.</text>
</comment>
<feature type="binding site" evidence="8">
    <location>
        <begin position="81"/>
        <end position="82"/>
    </location>
    <ligand>
        <name>substrate</name>
    </ligand>
</feature>
<dbReference type="AlphaFoldDB" id="A0A2N9L367"/>
<evidence type="ECO:0000256" key="3">
    <source>
        <dbReference type="ARBA" id="ARBA00022679"/>
    </source>
</evidence>
<dbReference type="InterPro" id="IPR050406">
    <property type="entry name" value="FGGY_Carb_Kinase"/>
</dbReference>
<dbReference type="HAMAP" id="MF_02220">
    <property type="entry name" value="XylB"/>
    <property type="match status" value="1"/>
</dbReference>
<keyword evidence="3 8" id="KW-0808">Transferase</keyword>
<protein>
    <recommendedName>
        <fullName evidence="8 10">Xylulose kinase</fullName>
        <shortName evidence="8 10">Xylulokinase</shortName>
        <ecNumber evidence="8 10">2.7.1.17</ecNumber>
    </recommendedName>
</protein>
<feature type="site" description="Important for activity" evidence="8">
    <location>
        <position position="7"/>
    </location>
</feature>
<feature type="domain" description="Carbohydrate kinase FGGY C-terminal" evidence="12">
    <location>
        <begin position="257"/>
        <end position="441"/>
    </location>
</feature>
<dbReference type="PROSITE" id="PS00445">
    <property type="entry name" value="FGGY_KINASES_2"/>
    <property type="match status" value="1"/>
</dbReference>
<dbReference type="InterPro" id="IPR006000">
    <property type="entry name" value="Xylulokinase"/>
</dbReference>
<sequence>MWFLGMDVGTGGTRAVVVDAAGKLMGAASCEHAPFRAEHPGWAEQDPEDWWRAAKEALRGALATTSEPREPVTAIALTGQMHGAVMLDETGEVLRPALIWCDTRTQPECDWLTEKIGYARLIELTCNPALPNFTLTKLLWVKTHQPEIFAKIRHVMCPKDYVRYRLTGEFAIDVQEASGTLLLDVTHRRWSRELADAAGIPMSWLPKVYESPEICARISDKAAEVTGFAAGTPVAAGAGDQGAGAVGMGILQPGSVSATIGTSGVVFAATAEPTKDPKGRLHTFCHAVPGLWHVMGVTQSAGLSLHWLRETFFAGQSYDKLSDGAANVPAGCEGLEWAPYLLGERTPHLDPEVRAAFAGIGVQHTAAHFVRAVLEGVAYSLQDTFTLFHELGIPVSAIRLGGGGARGTLWRKIQAGIYGQAVEVLTAEEGGAFGCALMAGVGVGHWKNLDEACGQAIKVAERIEPDAADVAAYKAGYAQWRKMYPALRSLRN</sequence>
<dbReference type="GO" id="GO:0005998">
    <property type="term" value="P:xylulose catabolic process"/>
    <property type="evidence" value="ECO:0007669"/>
    <property type="project" value="UniProtKB-UniRule"/>
</dbReference>
<keyword evidence="6 8" id="KW-0067">ATP-binding</keyword>
<dbReference type="Pfam" id="PF02782">
    <property type="entry name" value="FGGY_C"/>
    <property type="match status" value="1"/>
</dbReference>
<proteinExistence type="inferred from homology"/>
<comment type="function">
    <text evidence="8">Catalyzes the phosphorylation of D-xylulose to D-xylulose 5-phosphate.</text>
</comment>
<dbReference type="GO" id="GO:0004856">
    <property type="term" value="F:D-xylulokinase activity"/>
    <property type="evidence" value="ECO:0007669"/>
    <property type="project" value="UniProtKB-UniRule"/>
</dbReference>
<dbReference type="Gene3D" id="3.30.420.40">
    <property type="match status" value="2"/>
</dbReference>
<dbReference type="GO" id="GO:0005524">
    <property type="term" value="F:ATP binding"/>
    <property type="evidence" value="ECO:0007669"/>
    <property type="project" value="UniProtKB-UniRule"/>
</dbReference>
<dbReference type="Pfam" id="PF00370">
    <property type="entry name" value="FGGY_N"/>
    <property type="match status" value="1"/>
</dbReference>
<evidence type="ECO:0000256" key="4">
    <source>
        <dbReference type="ARBA" id="ARBA00022741"/>
    </source>
</evidence>
<dbReference type="SUPFAM" id="SSF53067">
    <property type="entry name" value="Actin-like ATPase domain"/>
    <property type="match status" value="2"/>
</dbReference>
<gene>
    <name evidence="8 10 13" type="primary">xylB</name>
    <name evidence="13" type="ORF">SBA5_110137</name>
</gene>
<evidence type="ECO:0000256" key="7">
    <source>
        <dbReference type="ARBA" id="ARBA00023277"/>
    </source>
</evidence>
<accession>A0A2N9L367</accession>
<dbReference type="GO" id="GO:0042732">
    <property type="term" value="P:D-xylose metabolic process"/>
    <property type="evidence" value="ECO:0007669"/>
    <property type="project" value="UniProtKB-KW"/>
</dbReference>
<evidence type="ECO:0000256" key="6">
    <source>
        <dbReference type="ARBA" id="ARBA00022840"/>
    </source>
</evidence>
<dbReference type="EMBL" id="OKRB01000013">
    <property type="protein sequence ID" value="SPE17777.1"/>
    <property type="molecule type" value="Genomic_DNA"/>
</dbReference>
<dbReference type="NCBIfam" id="TIGR01312">
    <property type="entry name" value="XylB"/>
    <property type="match status" value="1"/>
</dbReference>